<dbReference type="EMBL" id="VSSQ01031270">
    <property type="protein sequence ID" value="MPM82092.1"/>
    <property type="molecule type" value="Genomic_DNA"/>
</dbReference>
<dbReference type="InterPro" id="IPR013024">
    <property type="entry name" value="GGCT-like"/>
</dbReference>
<evidence type="ECO:0000259" key="1">
    <source>
        <dbReference type="Pfam" id="PF06094"/>
    </source>
</evidence>
<reference evidence="2" key="1">
    <citation type="submission" date="2019-08" db="EMBL/GenBank/DDBJ databases">
        <authorList>
            <person name="Kucharzyk K."/>
            <person name="Murdoch R.W."/>
            <person name="Higgins S."/>
            <person name="Loffler F."/>
        </authorList>
    </citation>
    <scope>NUCLEOTIDE SEQUENCE</scope>
</reference>
<sequence length="188" mass="20112">MACNMHGVGSSLGNYIKDMAQHLSPPSATHPAWQPCGAHHVAVYGTLRAGGVNDIARLRGGIVRTGTTTLNGTLHDMGWYPGLTLEGDQPVLAEVYPLDDALEQVMDGIEGIWPHDVGEYAKRVLTRPVTHMDGSVQPLDVLVYEALPAFVQNAPVIHAGDWIAWYAAQGSPHSDEPFALRTGNSAAP</sequence>
<proteinExistence type="predicted"/>
<name>A0A645CZV5_9ZZZZ</name>
<dbReference type="Pfam" id="PF06094">
    <property type="entry name" value="GGACT"/>
    <property type="match status" value="1"/>
</dbReference>
<dbReference type="SUPFAM" id="SSF110857">
    <property type="entry name" value="Gamma-glutamyl cyclotransferase-like"/>
    <property type="match status" value="1"/>
</dbReference>
<accession>A0A645CZV5</accession>
<organism evidence="2">
    <name type="scientific">bioreactor metagenome</name>
    <dbReference type="NCBI Taxonomy" id="1076179"/>
    <lineage>
        <taxon>unclassified sequences</taxon>
        <taxon>metagenomes</taxon>
        <taxon>ecological metagenomes</taxon>
    </lineage>
</organism>
<dbReference type="CDD" id="cd06661">
    <property type="entry name" value="GGCT_like"/>
    <property type="match status" value="1"/>
</dbReference>
<gene>
    <name evidence="2" type="ORF">SDC9_129150</name>
</gene>
<dbReference type="InterPro" id="IPR009288">
    <property type="entry name" value="AIG2-like_dom"/>
</dbReference>
<protein>
    <recommendedName>
        <fullName evidence="1">Gamma-glutamylcyclotransferase AIG2-like domain-containing protein</fullName>
    </recommendedName>
</protein>
<comment type="caution">
    <text evidence="2">The sequence shown here is derived from an EMBL/GenBank/DDBJ whole genome shotgun (WGS) entry which is preliminary data.</text>
</comment>
<evidence type="ECO:0000313" key="2">
    <source>
        <dbReference type="EMBL" id="MPM82092.1"/>
    </source>
</evidence>
<dbReference type="Gene3D" id="3.10.490.10">
    <property type="entry name" value="Gamma-glutamyl cyclotransferase-like"/>
    <property type="match status" value="1"/>
</dbReference>
<dbReference type="InterPro" id="IPR036568">
    <property type="entry name" value="GGCT-like_sf"/>
</dbReference>
<feature type="domain" description="Gamma-glutamylcyclotransferase AIG2-like" evidence="1">
    <location>
        <begin position="41"/>
        <end position="163"/>
    </location>
</feature>
<dbReference type="AlphaFoldDB" id="A0A645CZV5"/>